<proteinExistence type="predicted"/>
<gene>
    <name evidence="2" type="ORF">Ddye_021135</name>
</gene>
<keyword evidence="1" id="KW-0812">Transmembrane</keyword>
<reference evidence="2" key="1">
    <citation type="journal article" date="2023" name="Plant J.">
        <title>Genome sequences and population genomics provide insights into the demographic history, inbreeding, and mutation load of two 'living fossil' tree species of Dipteronia.</title>
        <authorList>
            <person name="Feng Y."/>
            <person name="Comes H.P."/>
            <person name="Chen J."/>
            <person name="Zhu S."/>
            <person name="Lu R."/>
            <person name="Zhang X."/>
            <person name="Li P."/>
            <person name="Qiu J."/>
            <person name="Olsen K.M."/>
            <person name="Qiu Y."/>
        </authorList>
    </citation>
    <scope>NUCLEOTIDE SEQUENCE</scope>
    <source>
        <strain evidence="2">KIB01</strain>
    </source>
</reference>
<keyword evidence="1" id="KW-1133">Transmembrane helix</keyword>
<name>A0AAD9U234_9ROSI</name>
<evidence type="ECO:0000313" key="2">
    <source>
        <dbReference type="EMBL" id="KAK2645940.1"/>
    </source>
</evidence>
<evidence type="ECO:0000256" key="1">
    <source>
        <dbReference type="SAM" id="Phobius"/>
    </source>
</evidence>
<dbReference type="EMBL" id="JANJYI010000006">
    <property type="protein sequence ID" value="KAK2645940.1"/>
    <property type="molecule type" value="Genomic_DNA"/>
</dbReference>
<dbReference type="InterPro" id="IPR012337">
    <property type="entry name" value="RNaseH-like_sf"/>
</dbReference>
<keyword evidence="1" id="KW-0472">Membrane</keyword>
<comment type="caution">
    <text evidence="2">The sequence shown here is derived from an EMBL/GenBank/DDBJ whole genome shotgun (WGS) entry which is preliminary data.</text>
</comment>
<dbReference type="SUPFAM" id="SSF53098">
    <property type="entry name" value="Ribonuclease H-like"/>
    <property type="match status" value="1"/>
</dbReference>
<keyword evidence="3" id="KW-1185">Reference proteome</keyword>
<organism evidence="2 3">
    <name type="scientific">Dipteronia dyeriana</name>
    <dbReference type="NCBI Taxonomy" id="168575"/>
    <lineage>
        <taxon>Eukaryota</taxon>
        <taxon>Viridiplantae</taxon>
        <taxon>Streptophyta</taxon>
        <taxon>Embryophyta</taxon>
        <taxon>Tracheophyta</taxon>
        <taxon>Spermatophyta</taxon>
        <taxon>Magnoliopsida</taxon>
        <taxon>eudicotyledons</taxon>
        <taxon>Gunneridae</taxon>
        <taxon>Pentapetalae</taxon>
        <taxon>rosids</taxon>
        <taxon>malvids</taxon>
        <taxon>Sapindales</taxon>
        <taxon>Sapindaceae</taxon>
        <taxon>Hippocastanoideae</taxon>
        <taxon>Acereae</taxon>
        <taxon>Dipteronia</taxon>
    </lineage>
</organism>
<protein>
    <recommendedName>
        <fullName evidence="4">HAT C-terminal dimerisation domain-containing protein</fullName>
    </recommendedName>
</protein>
<evidence type="ECO:0000313" key="3">
    <source>
        <dbReference type="Proteomes" id="UP001280121"/>
    </source>
</evidence>
<dbReference type="AlphaFoldDB" id="A0AAD9U234"/>
<evidence type="ECO:0008006" key="4">
    <source>
        <dbReference type="Google" id="ProtNLM"/>
    </source>
</evidence>
<feature type="transmembrane region" description="Helical" evidence="1">
    <location>
        <begin position="116"/>
        <end position="138"/>
    </location>
</feature>
<dbReference type="Proteomes" id="UP001280121">
    <property type="component" value="Unassembled WGS sequence"/>
</dbReference>
<accession>A0AAD9U234</accession>
<sequence>MRMKKRIPNKEARVQDNLQLNLFEHKQGFFGYGCAKSLIENLSPAQQWTAYGDETPKLKGFAVKISNLTCSSSTCERNWSTYTLTKERLCNGWKKNLGERTFQTNINMTLLELQMMMIEGMALLINISVGHLLPMIAYSTH</sequence>